<dbReference type="OrthoDB" id="5644489at2"/>
<dbReference type="NCBIfam" id="TIGR02049">
    <property type="entry name" value="gshA_ferroox"/>
    <property type="match status" value="1"/>
</dbReference>
<proteinExistence type="predicted"/>
<keyword evidence="2" id="KW-1185">Reference proteome</keyword>
<evidence type="ECO:0000313" key="1">
    <source>
        <dbReference type="EMBL" id="SEQ75043.1"/>
    </source>
</evidence>
<name>A0A1H9IKB6_9GAMM</name>
<evidence type="ECO:0000313" key="2">
    <source>
        <dbReference type="Proteomes" id="UP000199233"/>
    </source>
</evidence>
<dbReference type="AlphaFoldDB" id="A0A1H9IKB6"/>
<reference evidence="1 2" key="1">
    <citation type="submission" date="2016-10" db="EMBL/GenBank/DDBJ databases">
        <authorList>
            <person name="de Groot N.N."/>
        </authorList>
    </citation>
    <scope>NUCLEOTIDE SEQUENCE [LARGE SCALE GENOMIC DNA]</scope>
    <source>
        <strain evidence="1 2">DSM 25927</strain>
    </source>
</reference>
<dbReference type="EMBL" id="FOFS01000010">
    <property type="protein sequence ID" value="SEQ75043.1"/>
    <property type="molecule type" value="Genomic_DNA"/>
</dbReference>
<dbReference type="Pfam" id="PF08886">
    <property type="entry name" value="GshA"/>
    <property type="match status" value="1"/>
</dbReference>
<accession>A0A1H9IKB6</accession>
<dbReference type="InterPro" id="IPR011718">
    <property type="entry name" value="GshA"/>
</dbReference>
<dbReference type="RefSeq" id="WP_093287329.1">
    <property type="nucleotide sequence ID" value="NZ_FOFS01000010.1"/>
</dbReference>
<dbReference type="Proteomes" id="UP000199233">
    <property type="component" value="Unassembled WGS sequence"/>
</dbReference>
<dbReference type="STRING" id="489703.SAMN04488038_11074"/>
<gene>
    <name evidence="1" type="ORF">SAMN04488038_11074</name>
</gene>
<organism evidence="1 2">
    <name type="scientific">Solimonas aquatica</name>
    <dbReference type="NCBI Taxonomy" id="489703"/>
    <lineage>
        <taxon>Bacteria</taxon>
        <taxon>Pseudomonadati</taxon>
        <taxon>Pseudomonadota</taxon>
        <taxon>Gammaproteobacteria</taxon>
        <taxon>Nevskiales</taxon>
        <taxon>Nevskiaceae</taxon>
        <taxon>Solimonas</taxon>
    </lineage>
</organism>
<protein>
    <submittedName>
        <fullName evidence="1">Glutamate--cysteine ligase</fullName>
    </submittedName>
</protein>
<dbReference type="InterPro" id="IPR042520">
    <property type="entry name" value="GshA_N"/>
</dbReference>
<sequence>MPTSSSPVPRLLTAQTGPLLQLEASLLGKAAEIEAWFRTQWQKNAPPFYSSVDLRNAGFKLAPVDTNLFPGGFNNLNPAFEPLCVQALQMAMQRVCPSACDVLLVPENHTRNKFYLENVATLAALIQKAGYRLRIGSLIPDLHEPLELTLEISGRKLLLEPLRRTADRVHVGDFYPCTVLLNNDLSAGVPEILKNIRQDVVPPPDLGWHLRQKSNHFGFYREVAREFGAVAGLDPWLVDPLFRNCGQINFLKREGQECLEANVELLLADIGAKYAEYGIQQEPFVIIKSEAGTYGMGVMTAKSVEDVRNMNRKSRTHMASAKEGREVTGAIIQEGVYTFEKMGEDGATAEPVVYMIDRNVVGGFYRLNSQRGNQENLNAPGMRFEPLAFEEACSSPDHSCGPDERPNRFYAYGVVARLAALAAAREIAAVSEIRAQTAAA</sequence>
<dbReference type="GO" id="GO:0016874">
    <property type="term" value="F:ligase activity"/>
    <property type="evidence" value="ECO:0007669"/>
    <property type="project" value="UniProtKB-KW"/>
</dbReference>
<dbReference type="Gene3D" id="3.40.50.11280">
    <property type="entry name" value="Glutamate-cysteine ligase, N-terminal domain"/>
    <property type="match status" value="1"/>
</dbReference>
<keyword evidence="1" id="KW-0436">Ligase</keyword>